<reference evidence="1 2" key="1">
    <citation type="journal article" date="2023" name="G3 (Bethesda)">
        <title>A chromosome-length genome assembly and annotation of blackberry (Rubus argutus, cv. 'Hillquist').</title>
        <authorList>
            <person name="Bruna T."/>
            <person name="Aryal R."/>
            <person name="Dudchenko O."/>
            <person name="Sargent D.J."/>
            <person name="Mead D."/>
            <person name="Buti M."/>
            <person name="Cavallini A."/>
            <person name="Hytonen T."/>
            <person name="Andres J."/>
            <person name="Pham M."/>
            <person name="Weisz D."/>
            <person name="Mascagni F."/>
            <person name="Usai G."/>
            <person name="Natali L."/>
            <person name="Bassil N."/>
            <person name="Fernandez G.E."/>
            <person name="Lomsadze A."/>
            <person name="Armour M."/>
            <person name="Olukolu B."/>
            <person name="Poorten T."/>
            <person name="Britton C."/>
            <person name="Davik J."/>
            <person name="Ashrafi H."/>
            <person name="Aiden E.L."/>
            <person name="Borodovsky M."/>
            <person name="Worthington M."/>
        </authorList>
    </citation>
    <scope>NUCLEOTIDE SEQUENCE [LARGE SCALE GENOMIC DNA]</scope>
    <source>
        <strain evidence="1">PI 553951</strain>
    </source>
</reference>
<gene>
    <name evidence="1" type="ORF">M0R45_016610</name>
</gene>
<evidence type="ECO:0000313" key="2">
    <source>
        <dbReference type="Proteomes" id="UP001457282"/>
    </source>
</evidence>
<comment type="caution">
    <text evidence="1">The sequence shown here is derived from an EMBL/GenBank/DDBJ whole genome shotgun (WGS) entry which is preliminary data.</text>
</comment>
<dbReference type="EMBL" id="JBEDUW010000003">
    <property type="protein sequence ID" value="KAK9939930.1"/>
    <property type="molecule type" value="Genomic_DNA"/>
</dbReference>
<organism evidence="1 2">
    <name type="scientific">Rubus argutus</name>
    <name type="common">Southern blackberry</name>
    <dbReference type="NCBI Taxonomy" id="59490"/>
    <lineage>
        <taxon>Eukaryota</taxon>
        <taxon>Viridiplantae</taxon>
        <taxon>Streptophyta</taxon>
        <taxon>Embryophyta</taxon>
        <taxon>Tracheophyta</taxon>
        <taxon>Spermatophyta</taxon>
        <taxon>Magnoliopsida</taxon>
        <taxon>eudicotyledons</taxon>
        <taxon>Gunneridae</taxon>
        <taxon>Pentapetalae</taxon>
        <taxon>rosids</taxon>
        <taxon>fabids</taxon>
        <taxon>Rosales</taxon>
        <taxon>Rosaceae</taxon>
        <taxon>Rosoideae</taxon>
        <taxon>Rosoideae incertae sedis</taxon>
        <taxon>Rubus</taxon>
    </lineage>
</organism>
<evidence type="ECO:0000313" key="1">
    <source>
        <dbReference type="EMBL" id="KAK9939930.1"/>
    </source>
</evidence>
<keyword evidence="2" id="KW-1185">Reference proteome</keyword>
<accession>A0AAW1XVI5</accession>
<protein>
    <submittedName>
        <fullName evidence="1">Uncharacterized protein</fullName>
    </submittedName>
</protein>
<dbReference type="AlphaFoldDB" id="A0AAW1XVI5"/>
<dbReference type="Proteomes" id="UP001457282">
    <property type="component" value="Unassembled WGS sequence"/>
</dbReference>
<proteinExistence type="predicted"/>
<sequence length="109" mass="12461">MVAGLDEIDGRLTRRCRGLEAATACKGAEKRCEGNDGHGSRWAGLAAGQIRARAERRRQEREATRAYWCDGGMGRSSRQWAYLFLVEKHTSSGLEARRCWCAQWWQRCR</sequence>
<name>A0AAW1XVI5_RUBAR</name>